<proteinExistence type="predicted"/>
<name>A0A811NQE0_9POAL</name>
<dbReference type="Proteomes" id="UP000604825">
    <property type="component" value="Unassembled WGS sequence"/>
</dbReference>
<reference evidence="1" key="1">
    <citation type="submission" date="2020-10" db="EMBL/GenBank/DDBJ databases">
        <authorList>
            <person name="Han B."/>
            <person name="Lu T."/>
            <person name="Zhao Q."/>
            <person name="Huang X."/>
            <person name="Zhao Y."/>
        </authorList>
    </citation>
    <scope>NUCLEOTIDE SEQUENCE</scope>
</reference>
<dbReference type="AlphaFoldDB" id="A0A811NQE0"/>
<gene>
    <name evidence="1" type="ORF">NCGR_LOCUS19218</name>
</gene>
<sequence length="223" mass="23959">MANMDWLRPDGVQHSPPPHRLPLGPSDLWQLPIILVYAGPPTATAANSRSPWRGRRTHGVAASYRARPPTKPPCIGSTPPPDCQVGPFLSTRSMEIGSGAGEMGWTWKKAKGCLRKRGDKDSGAEVTVNPCVESGEVGIELQCISVPLLDIRCKTRVLCCSGKAAAALHCSVQYTHVVLVRLKRENDRSTQPQHGVISAPPAFAKLPSCPFVAFTVLPSIGLI</sequence>
<accession>A0A811NQE0</accession>
<organism evidence="1 2">
    <name type="scientific">Miscanthus lutarioriparius</name>
    <dbReference type="NCBI Taxonomy" id="422564"/>
    <lineage>
        <taxon>Eukaryota</taxon>
        <taxon>Viridiplantae</taxon>
        <taxon>Streptophyta</taxon>
        <taxon>Embryophyta</taxon>
        <taxon>Tracheophyta</taxon>
        <taxon>Spermatophyta</taxon>
        <taxon>Magnoliopsida</taxon>
        <taxon>Liliopsida</taxon>
        <taxon>Poales</taxon>
        <taxon>Poaceae</taxon>
        <taxon>PACMAD clade</taxon>
        <taxon>Panicoideae</taxon>
        <taxon>Andropogonodae</taxon>
        <taxon>Andropogoneae</taxon>
        <taxon>Saccharinae</taxon>
        <taxon>Miscanthus</taxon>
    </lineage>
</organism>
<comment type="caution">
    <text evidence="1">The sequence shown here is derived from an EMBL/GenBank/DDBJ whole genome shotgun (WGS) entry which is preliminary data.</text>
</comment>
<keyword evidence="2" id="KW-1185">Reference proteome</keyword>
<evidence type="ECO:0000313" key="1">
    <source>
        <dbReference type="EMBL" id="CAD6228421.1"/>
    </source>
</evidence>
<protein>
    <submittedName>
        <fullName evidence="1">Uncharacterized protein</fullName>
    </submittedName>
</protein>
<dbReference type="EMBL" id="CAJGYO010000005">
    <property type="protein sequence ID" value="CAD6228421.1"/>
    <property type="molecule type" value="Genomic_DNA"/>
</dbReference>
<evidence type="ECO:0000313" key="2">
    <source>
        <dbReference type="Proteomes" id="UP000604825"/>
    </source>
</evidence>